<evidence type="ECO:0000313" key="2">
    <source>
        <dbReference type="Proteomes" id="UP000007364"/>
    </source>
</evidence>
<reference evidence="1 2" key="1">
    <citation type="journal article" date="2012" name="J. Bacteriol.">
        <title>Genome Sequence of Galbibacter marinum Type Strain ck-I2-15.</title>
        <authorList>
            <person name="Lai Q."/>
            <person name="Li C."/>
            <person name="Shao Z."/>
        </authorList>
    </citation>
    <scope>NUCLEOTIDE SEQUENCE [LARGE SCALE GENOMIC DNA]</scope>
    <source>
        <strain evidence="2">ck-I2-15</strain>
    </source>
</reference>
<dbReference type="AlphaFoldDB" id="K2Q2Z7"/>
<comment type="caution">
    <text evidence="1">The sequence shown here is derived from an EMBL/GenBank/DDBJ whole genome shotgun (WGS) entry which is preliminary data.</text>
</comment>
<gene>
    <name evidence="1" type="ORF">I215_08151</name>
</gene>
<proteinExistence type="predicted"/>
<sequence length="162" mass="19216">MTALKQNEITKSSQFYENLYHEFFSDLKNAKHLMTQYYKIREIARIQSLVVSDYKKVWWLLQKDPNFSSEELKQMSGNYQSILERSLENTDLLIYVISTFSVSMTESERIKLISDVETKVKENLKVLQHYNFHNGLISLQRAKSAVQREHLMSLYELKPLNQ</sequence>
<dbReference type="eggNOG" id="COG0497">
    <property type="taxonomic scope" value="Bacteria"/>
</dbReference>
<keyword evidence="2" id="KW-1185">Reference proteome</keyword>
<organism evidence="1 2">
    <name type="scientific">Galbibacter marinus</name>
    <dbReference type="NCBI Taxonomy" id="555500"/>
    <lineage>
        <taxon>Bacteria</taxon>
        <taxon>Pseudomonadati</taxon>
        <taxon>Bacteroidota</taxon>
        <taxon>Flavobacteriia</taxon>
        <taxon>Flavobacteriales</taxon>
        <taxon>Flavobacteriaceae</taxon>
        <taxon>Galbibacter</taxon>
    </lineage>
</organism>
<accession>K2Q2Z7</accession>
<dbReference type="RefSeq" id="WP_008991485.1">
    <property type="nucleotide sequence ID" value="NZ_AMSG01000009.1"/>
</dbReference>
<dbReference type="EMBL" id="AMSG01000009">
    <property type="protein sequence ID" value="EKF55201.1"/>
    <property type="molecule type" value="Genomic_DNA"/>
</dbReference>
<name>K2Q2Z7_9FLAO</name>
<protein>
    <submittedName>
        <fullName evidence="1">Uncharacterized protein</fullName>
    </submittedName>
</protein>
<dbReference type="STRING" id="555500.I215_08151"/>
<dbReference type="OrthoDB" id="793529at2"/>
<evidence type="ECO:0000313" key="1">
    <source>
        <dbReference type="EMBL" id="EKF55201.1"/>
    </source>
</evidence>
<dbReference type="Proteomes" id="UP000007364">
    <property type="component" value="Unassembled WGS sequence"/>
</dbReference>